<dbReference type="Proteomes" id="UP000503144">
    <property type="component" value="Chromosome"/>
</dbReference>
<evidence type="ECO:0000313" key="3">
    <source>
        <dbReference type="Proteomes" id="UP000503144"/>
    </source>
</evidence>
<dbReference type="RefSeq" id="WP_168861354.1">
    <property type="nucleotide sequence ID" value="NZ_CP051204.2"/>
</dbReference>
<dbReference type="EMBL" id="CP051204">
    <property type="protein sequence ID" value="QJB39756.1"/>
    <property type="molecule type" value="Genomic_DNA"/>
</dbReference>
<gene>
    <name evidence="2" type="ORF">HF324_18585</name>
</gene>
<dbReference type="Gene3D" id="1.10.260.40">
    <property type="entry name" value="lambda repressor-like DNA-binding domains"/>
    <property type="match status" value="1"/>
</dbReference>
<name>A0ABX6LI98_9BACT</name>
<feature type="region of interest" description="Disordered" evidence="1">
    <location>
        <begin position="102"/>
        <end position="125"/>
    </location>
</feature>
<evidence type="ECO:0000256" key="1">
    <source>
        <dbReference type="SAM" id="MobiDB-lite"/>
    </source>
</evidence>
<dbReference type="InterPro" id="IPR010982">
    <property type="entry name" value="Lambda_DNA-bd_dom_sf"/>
</dbReference>
<accession>A0ABX6LI98</accession>
<reference evidence="2 3" key="2">
    <citation type="submission" date="2020-09" db="EMBL/GenBank/DDBJ databases">
        <authorList>
            <person name="Kittiwongwattana C."/>
        </authorList>
    </citation>
    <scope>NUCLEOTIDE SEQUENCE [LARGE SCALE GENOMIC DNA]</scope>
    <source>
        <strain evidence="2 3">1303</strain>
    </source>
</reference>
<sequence>MPYKKQQHGDDVAGRFVSEMELLKKEHPDIWDKVGISSSQFSHIKAGNRYPTVDHLTNLVKHYHYSGTWLLTGTGDRRNEPATPSVEKKLAAIQEQLAKINTRLDLEQETGGNKKGNKTRETGTK</sequence>
<protein>
    <recommendedName>
        <fullName evidence="4">XRE family transcriptional regulator</fullName>
    </recommendedName>
</protein>
<reference evidence="3" key="1">
    <citation type="submission" date="2020-04" db="EMBL/GenBank/DDBJ databases">
        <authorList>
            <person name="Kittiwongwattana C."/>
        </authorList>
    </citation>
    <scope>NUCLEOTIDE SEQUENCE [LARGE SCALE GENOMIC DNA]</scope>
    <source>
        <strain evidence="3">1303</strain>
    </source>
</reference>
<organism evidence="2 3">
    <name type="scientific">Chitinophaga oryzae</name>
    <dbReference type="NCBI Taxonomy" id="2725414"/>
    <lineage>
        <taxon>Bacteria</taxon>
        <taxon>Pseudomonadati</taxon>
        <taxon>Bacteroidota</taxon>
        <taxon>Chitinophagia</taxon>
        <taxon>Chitinophagales</taxon>
        <taxon>Chitinophagaceae</taxon>
        <taxon>Chitinophaga</taxon>
    </lineage>
</organism>
<evidence type="ECO:0008006" key="4">
    <source>
        <dbReference type="Google" id="ProtNLM"/>
    </source>
</evidence>
<evidence type="ECO:0000313" key="2">
    <source>
        <dbReference type="EMBL" id="QJB39756.1"/>
    </source>
</evidence>
<dbReference type="SUPFAM" id="SSF47413">
    <property type="entry name" value="lambda repressor-like DNA-binding domains"/>
    <property type="match status" value="1"/>
</dbReference>
<proteinExistence type="predicted"/>
<keyword evidence="3" id="KW-1185">Reference proteome</keyword>